<evidence type="ECO:0000313" key="11">
    <source>
        <dbReference type="Proteomes" id="UP000584374"/>
    </source>
</evidence>
<evidence type="ECO:0000256" key="7">
    <source>
        <dbReference type="SAM" id="MobiDB-lite"/>
    </source>
</evidence>
<feature type="transmembrane region" description="Helical" evidence="8">
    <location>
        <begin position="266"/>
        <end position="285"/>
    </location>
</feature>
<dbReference type="PANTHER" id="PTHR43731:SF14">
    <property type="entry name" value="PRESENILIN-ASSOCIATED RHOMBOID-LIKE PROTEIN, MITOCHONDRIAL"/>
    <property type="match status" value="1"/>
</dbReference>
<dbReference type="PANTHER" id="PTHR43731">
    <property type="entry name" value="RHOMBOID PROTEASE"/>
    <property type="match status" value="1"/>
</dbReference>
<comment type="similarity">
    <text evidence="2">Belongs to the peptidase S54 family.</text>
</comment>
<comment type="subcellular location">
    <subcellularLocation>
        <location evidence="1">Membrane</location>
        <topology evidence="1">Multi-pass membrane protein</topology>
    </subcellularLocation>
</comment>
<dbReference type="CDD" id="cd19756">
    <property type="entry name" value="Bbox2"/>
    <property type="match status" value="1"/>
</dbReference>
<dbReference type="Gene3D" id="1.20.1540.10">
    <property type="entry name" value="Rhomboid-like"/>
    <property type="match status" value="1"/>
</dbReference>
<evidence type="ECO:0000256" key="4">
    <source>
        <dbReference type="ARBA" id="ARBA00022801"/>
    </source>
</evidence>
<evidence type="ECO:0000256" key="1">
    <source>
        <dbReference type="ARBA" id="ARBA00004141"/>
    </source>
</evidence>
<gene>
    <name evidence="10" type="ORF">BJ970_001813</name>
</gene>
<dbReference type="Pfam" id="PF01694">
    <property type="entry name" value="Rhomboid"/>
    <property type="match status" value="1"/>
</dbReference>
<feature type="region of interest" description="Disordered" evidence="7">
    <location>
        <begin position="1"/>
        <end position="20"/>
    </location>
</feature>
<dbReference type="InterPro" id="IPR022764">
    <property type="entry name" value="Peptidase_S54_rhomboid_dom"/>
</dbReference>
<evidence type="ECO:0000256" key="6">
    <source>
        <dbReference type="ARBA" id="ARBA00023136"/>
    </source>
</evidence>
<protein>
    <submittedName>
        <fullName evidence="10">Membrane associated rhomboid family serine protease</fullName>
    </submittedName>
</protein>
<feature type="transmembrane region" description="Helical" evidence="8">
    <location>
        <begin position="167"/>
        <end position="186"/>
    </location>
</feature>
<dbReference type="InterPro" id="IPR050925">
    <property type="entry name" value="Rhomboid_protease_S54"/>
</dbReference>
<keyword evidence="6 8" id="KW-0472">Membrane</keyword>
<keyword evidence="11" id="KW-1185">Reference proteome</keyword>
<dbReference type="RefSeq" id="WP_312864166.1">
    <property type="nucleotide sequence ID" value="NZ_JACHIW010000001.1"/>
</dbReference>
<evidence type="ECO:0000256" key="2">
    <source>
        <dbReference type="ARBA" id="ARBA00009045"/>
    </source>
</evidence>
<dbReference type="Proteomes" id="UP000584374">
    <property type="component" value="Unassembled WGS sequence"/>
</dbReference>
<evidence type="ECO:0000256" key="8">
    <source>
        <dbReference type="SAM" id="Phobius"/>
    </source>
</evidence>
<dbReference type="AlphaFoldDB" id="A0A840Q6K3"/>
<dbReference type="EMBL" id="JACHIW010000001">
    <property type="protein sequence ID" value="MBB5154279.1"/>
    <property type="molecule type" value="Genomic_DNA"/>
</dbReference>
<evidence type="ECO:0000256" key="5">
    <source>
        <dbReference type="ARBA" id="ARBA00022989"/>
    </source>
</evidence>
<feature type="domain" description="Peptidase S54 rhomboid" evidence="9">
    <location>
        <begin position="126"/>
        <end position="256"/>
    </location>
</feature>
<accession>A0A840Q6K3</accession>
<name>A0A840Q6K3_9PSEU</name>
<feature type="transmembrane region" description="Helical" evidence="8">
    <location>
        <begin position="81"/>
        <end position="99"/>
    </location>
</feature>
<keyword evidence="4" id="KW-0378">Hydrolase</keyword>
<feature type="transmembrane region" description="Helical" evidence="8">
    <location>
        <begin position="243"/>
        <end position="259"/>
    </location>
</feature>
<keyword evidence="5 8" id="KW-1133">Transmembrane helix</keyword>
<evidence type="ECO:0000313" key="10">
    <source>
        <dbReference type="EMBL" id="MBB5154279.1"/>
    </source>
</evidence>
<comment type="caution">
    <text evidence="10">The sequence shown here is derived from an EMBL/GenBank/DDBJ whole genome shotgun (WGS) entry which is preliminary data.</text>
</comment>
<proteinExistence type="inferred from homology"/>
<dbReference type="InterPro" id="IPR035952">
    <property type="entry name" value="Rhomboid-like_sf"/>
</dbReference>
<feature type="transmembrane region" description="Helical" evidence="8">
    <location>
        <begin position="220"/>
        <end position="237"/>
    </location>
</feature>
<feature type="transmembrane region" description="Helical" evidence="8">
    <location>
        <begin position="135"/>
        <end position="155"/>
    </location>
</feature>
<feature type="transmembrane region" description="Helical" evidence="8">
    <location>
        <begin position="192"/>
        <end position="213"/>
    </location>
</feature>
<keyword evidence="10" id="KW-0645">Protease</keyword>
<dbReference type="GO" id="GO:0004252">
    <property type="term" value="F:serine-type endopeptidase activity"/>
    <property type="evidence" value="ECO:0007669"/>
    <property type="project" value="InterPro"/>
</dbReference>
<keyword evidence="3 8" id="KW-0812">Transmembrane</keyword>
<organism evidence="10 11">
    <name type="scientific">Saccharopolyspora phatthalungensis</name>
    <dbReference type="NCBI Taxonomy" id="664693"/>
    <lineage>
        <taxon>Bacteria</taxon>
        <taxon>Bacillati</taxon>
        <taxon>Actinomycetota</taxon>
        <taxon>Actinomycetes</taxon>
        <taxon>Pseudonocardiales</taxon>
        <taxon>Pseudonocardiaceae</taxon>
        <taxon>Saccharopolyspora</taxon>
    </lineage>
</organism>
<dbReference type="GO" id="GO:0016020">
    <property type="term" value="C:membrane"/>
    <property type="evidence" value="ECO:0007669"/>
    <property type="project" value="UniProtKB-SubCell"/>
</dbReference>
<dbReference type="GO" id="GO:0006508">
    <property type="term" value="P:proteolysis"/>
    <property type="evidence" value="ECO:0007669"/>
    <property type="project" value="UniProtKB-KW"/>
</dbReference>
<reference evidence="10 11" key="1">
    <citation type="submission" date="2020-08" db="EMBL/GenBank/DDBJ databases">
        <title>Sequencing the genomes of 1000 actinobacteria strains.</title>
        <authorList>
            <person name="Klenk H.-P."/>
        </authorList>
    </citation>
    <scope>NUCLEOTIDE SEQUENCE [LARGE SCALE GENOMIC DNA]</scope>
    <source>
        <strain evidence="10 11">DSM 45584</strain>
    </source>
</reference>
<evidence type="ECO:0000259" key="9">
    <source>
        <dbReference type="Pfam" id="PF01694"/>
    </source>
</evidence>
<evidence type="ECO:0000256" key="3">
    <source>
        <dbReference type="ARBA" id="ARBA00022692"/>
    </source>
</evidence>
<dbReference type="SUPFAM" id="SSF144091">
    <property type="entry name" value="Rhomboid-like"/>
    <property type="match status" value="1"/>
</dbReference>
<sequence length="309" mass="32142">MTVPPGSQPGADGAPPQLPTCVRHPNRPTGLRCTRCERPACPECLRDASVGQQCVDCVAQGQRAARRPVTVAGARLSSKPILVPVLVAINVVVFVLTAVQAGSIGLNYTAALFDDFALWPILVAAGQWWRLISSGFLHIGLIHLLMNMIALWVIGRDLELVLGRLRFGAVYMLSLLGGSTAVFMFGAELKSVAGASGAVYGLMGGIAIAALRLKVSLRPVLVVIALNIAASVLIPGISLLGHLGGLVIGVLATGALVYAPRNRQALIQAGALAGLLVVLIAMLVMRDLQLGNIVCIGSGADTRCQQLGA</sequence>